<feature type="domain" description="Transposase IS4-like" evidence="1">
    <location>
        <begin position="25"/>
        <end position="85"/>
    </location>
</feature>
<sequence>FPGLAAIAMVEASVEEAGAVTTSRRFYLSSAKLTPERLAEAVRGHWAIENSLHWVLDVVFREDQSRLRKGHGAHNMAIVRHFALNAVRLAKGKHSIKTTRKLAGWDTNELARILSPAR</sequence>
<dbReference type="GO" id="GO:0006313">
    <property type="term" value="P:DNA transposition"/>
    <property type="evidence" value="ECO:0007669"/>
    <property type="project" value="InterPro"/>
</dbReference>
<accession>A0A2P7S6K8</accession>
<proteinExistence type="predicted"/>
<name>A0A2P7S6K8_9HYPH</name>
<dbReference type="OrthoDB" id="8001376at2"/>
<keyword evidence="3" id="KW-1185">Reference proteome</keyword>
<evidence type="ECO:0000259" key="1">
    <source>
        <dbReference type="Pfam" id="PF01609"/>
    </source>
</evidence>
<evidence type="ECO:0000313" key="2">
    <source>
        <dbReference type="EMBL" id="PSJ58103.1"/>
    </source>
</evidence>
<dbReference type="InterPro" id="IPR047647">
    <property type="entry name" value="ISAs1_transpos"/>
</dbReference>
<protein>
    <submittedName>
        <fullName evidence="2">ISAs1 family transposase</fullName>
    </submittedName>
</protein>
<gene>
    <name evidence="2" type="ORF">C7I84_16715</name>
</gene>
<dbReference type="InterPro" id="IPR002559">
    <property type="entry name" value="Transposase_11"/>
</dbReference>
<evidence type="ECO:0000313" key="3">
    <source>
        <dbReference type="Proteomes" id="UP000241229"/>
    </source>
</evidence>
<dbReference type="RefSeq" id="WP_120785123.1">
    <property type="nucleotide sequence ID" value="NZ_PXYK01000015.1"/>
</dbReference>
<feature type="non-terminal residue" evidence="2">
    <location>
        <position position="1"/>
    </location>
</feature>
<reference evidence="2 3" key="1">
    <citation type="submission" date="2018-03" db="EMBL/GenBank/DDBJ databases">
        <title>The draft genome of Mesorhizobium sp. 6GN-30.</title>
        <authorList>
            <person name="Liu L."/>
            <person name="Li L."/>
            <person name="Wang T."/>
            <person name="Zhang X."/>
            <person name="Liang L."/>
        </authorList>
    </citation>
    <scope>NUCLEOTIDE SEQUENCE [LARGE SCALE GENOMIC DNA]</scope>
    <source>
        <strain evidence="2 3">6GN30</strain>
    </source>
</reference>
<comment type="caution">
    <text evidence="2">The sequence shown here is derived from an EMBL/GenBank/DDBJ whole genome shotgun (WGS) entry which is preliminary data.</text>
</comment>
<dbReference type="NCBIfam" id="NF033564">
    <property type="entry name" value="transpos_ISAs1"/>
    <property type="match status" value="1"/>
</dbReference>
<organism evidence="2 3">
    <name type="scientific">Kumtagia ephedrae</name>
    <dbReference type="NCBI Taxonomy" id="2116701"/>
    <lineage>
        <taxon>Bacteria</taxon>
        <taxon>Pseudomonadati</taxon>
        <taxon>Pseudomonadota</taxon>
        <taxon>Alphaproteobacteria</taxon>
        <taxon>Hyphomicrobiales</taxon>
        <taxon>Phyllobacteriaceae</taxon>
        <taxon>Kumtagia</taxon>
    </lineage>
</organism>
<dbReference type="PANTHER" id="PTHR30298:SF0">
    <property type="entry name" value="PROTEIN YBFL-RELATED"/>
    <property type="match status" value="1"/>
</dbReference>
<dbReference type="EMBL" id="PXYK01000015">
    <property type="protein sequence ID" value="PSJ58103.1"/>
    <property type="molecule type" value="Genomic_DNA"/>
</dbReference>
<dbReference type="InterPro" id="IPR051698">
    <property type="entry name" value="Transposase_11-like"/>
</dbReference>
<dbReference type="GO" id="GO:0003677">
    <property type="term" value="F:DNA binding"/>
    <property type="evidence" value="ECO:0007669"/>
    <property type="project" value="InterPro"/>
</dbReference>
<dbReference type="Proteomes" id="UP000241229">
    <property type="component" value="Unassembled WGS sequence"/>
</dbReference>
<dbReference type="Pfam" id="PF01609">
    <property type="entry name" value="DDE_Tnp_1"/>
    <property type="match status" value="1"/>
</dbReference>
<dbReference type="GO" id="GO:0004803">
    <property type="term" value="F:transposase activity"/>
    <property type="evidence" value="ECO:0007669"/>
    <property type="project" value="InterPro"/>
</dbReference>
<dbReference type="PANTHER" id="PTHR30298">
    <property type="entry name" value="H REPEAT-ASSOCIATED PREDICTED TRANSPOSASE"/>
    <property type="match status" value="1"/>
</dbReference>
<dbReference type="AlphaFoldDB" id="A0A2P7S6K8"/>